<dbReference type="Pfam" id="PF00528">
    <property type="entry name" value="BPD_transp_1"/>
    <property type="match status" value="1"/>
</dbReference>
<feature type="transmembrane region" description="Helical" evidence="7">
    <location>
        <begin position="109"/>
        <end position="129"/>
    </location>
</feature>
<comment type="subcellular location">
    <subcellularLocation>
        <location evidence="1 7">Cell membrane</location>
        <topology evidence="1 7">Multi-pass membrane protein</topology>
    </subcellularLocation>
</comment>
<accession>A0A1H0KKC0</accession>
<keyword evidence="3" id="KW-1003">Cell membrane</keyword>
<proteinExistence type="inferred from homology"/>
<dbReference type="Gene3D" id="1.10.3720.10">
    <property type="entry name" value="MetI-like"/>
    <property type="match status" value="1"/>
</dbReference>
<evidence type="ECO:0000256" key="4">
    <source>
        <dbReference type="ARBA" id="ARBA00022692"/>
    </source>
</evidence>
<evidence type="ECO:0000256" key="5">
    <source>
        <dbReference type="ARBA" id="ARBA00022989"/>
    </source>
</evidence>
<dbReference type="Proteomes" id="UP000198793">
    <property type="component" value="Unassembled WGS sequence"/>
</dbReference>
<feature type="transmembrane region" description="Helical" evidence="7">
    <location>
        <begin position="239"/>
        <end position="258"/>
    </location>
</feature>
<feature type="domain" description="ABC transmembrane type-1" evidence="8">
    <location>
        <begin position="70"/>
        <end position="259"/>
    </location>
</feature>
<evidence type="ECO:0000256" key="7">
    <source>
        <dbReference type="RuleBase" id="RU363032"/>
    </source>
</evidence>
<comment type="similarity">
    <text evidence="7">Belongs to the binding-protein-dependent transport system permease family.</text>
</comment>
<dbReference type="SUPFAM" id="SSF161098">
    <property type="entry name" value="MetI-like"/>
    <property type="match status" value="1"/>
</dbReference>
<evidence type="ECO:0000313" key="9">
    <source>
        <dbReference type="EMBL" id="SDO56444.1"/>
    </source>
</evidence>
<feature type="transmembrane region" description="Helical" evidence="7">
    <location>
        <begin position="9"/>
        <end position="30"/>
    </location>
</feature>
<dbReference type="InterPro" id="IPR035906">
    <property type="entry name" value="MetI-like_sf"/>
</dbReference>
<evidence type="ECO:0000259" key="8">
    <source>
        <dbReference type="PROSITE" id="PS50928"/>
    </source>
</evidence>
<dbReference type="GO" id="GO:0055085">
    <property type="term" value="P:transmembrane transport"/>
    <property type="evidence" value="ECO:0007669"/>
    <property type="project" value="InterPro"/>
</dbReference>
<keyword evidence="4 7" id="KW-0812">Transmembrane</keyword>
<dbReference type="InterPro" id="IPR000515">
    <property type="entry name" value="MetI-like"/>
</dbReference>
<dbReference type="PANTHER" id="PTHR43386:SF25">
    <property type="entry name" value="PEPTIDE ABC TRANSPORTER PERMEASE PROTEIN"/>
    <property type="match status" value="1"/>
</dbReference>
<keyword evidence="6 7" id="KW-0472">Membrane</keyword>
<dbReference type="RefSeq" id="WP_244519683.1">
    <property type="nucleotide sequence ID" value="NZ_FNIT01000008.1"/>
</dbReference>
<evidence type="ECO:0000256" key="2">
    <source>
        <dbReference type="ARBA" id="ARBA00022448"/>
    </source>
</evidence>
<dbReference type="PROSITE" id="PS50928">
    <property type="entry name" value="ABC_TM1"/>
    <property type="match status" value="1"/>
</dbReference>
<dbReference type="AlphaFoldDB" id="A0A1H0KKC0"/>
<evidence type="ECO:0000313" key="10">
    <source>
        <dbReference type="Proteomes" id="UP000198793"/>
    </source>
</evidence>
<dbReference type="GO" id="GO:0005886">
    <property type="term" value="C:plasma membrane"/>
    <property type="evidence" value="ECO:0007669"/>
    <property type="project" value="UniProtKB-SubCell"/>
</dbReference>
<keyword evidence="5 7" id="KW-1133">Transmembrane helix</keyword>
<organism evidence="9 10">
    <name type="scientific">Aureimonas jatrophae</name>
    <dbReference type="NCBI Taxonomy" id="1166073"/>
    <lineage>
        <taxon>Bacteria</taxon>
        <taxon>Pseudomonadati</taxon>
        <taxon>Pseudomonadota</taxon>
        <taxon>Alphaproteobacteria</taxon>
        <taxon>Hyphomicrobiales</taxon>
        <taxon>Aurantimonadaceae</taxon>
        <taxon>Aureimonas</taxon>
    </lineage>
</organism>
<keyword evidence="10" id="KW-1185">Reference proteome</keyword>
<evidence type="ECO:0000256" key="3">
    <source>
        <dbReference type="ARBA" id="ARBA00022475"/>
    </source>
</evidence>
<dbReference type="InterPro" id="IPR050366">
    <property type="entry name" value="BP-dependent_transpt_permease"/>
</dbReference>
<keyword evidence="2 7" id="KW-0813">Transport</keyword>
<evidence type="ECO:0000256" key="1">
    <source>
        <dbReference type="ARBA" id="ARBA00004651"/>
    </source>
</evidence>
<name>A0A1H0KKC0_9HYPH</name>
<gene>
    <name evidence="9" type="ORF">SAMN05192530_10822</name>
</gene>
<dbReference type="STRING" id="1166073.SAMN05192530_10822"/>
<feature type="transmembrane region" description="Helical" evidence="7">
    <location>
        <begin position="135"/>
        <end position="152"/>
    </location>
</feature>
<dbReference type="EMBL" id="FNIT01000008">
    <property type="protein sequence ID" value="SDO56444.1"/>
    <property type="molecule type" value="Genomic_DNA"/>
</dbReference>
<dbReference type="CDD" id="cd06261">
    <property type="entry name" value="TM_PBP2"/>
    <property type="match status" value="1"/>
</dbReference>
<sequence length="272" mass="28086">MRERTPPRLLVGGMLLALVAGLALVAAWWTPVAEPLRLRMRARLLAPGSEAWFGTDALGRDTFSLLMLGAGQTLVVAVVSVLIGAALGTAIGLLAALRGGRLERALMRAMDLLFAFPPVLSALMLGAALGAGRTSAIAAIALFTLPVFARVARNGARRVLAQDFVRAARALGVPGAGIVRRHVLPAIGGEVAVQASIQMGLAVITEAGLSFIGVGPPPPAPSWGRMLADAQTYLGPAPWLLAAPAGAIALLVLGFNLAGDGLRDLLDPRRAR</sequence>
<evidence type="ECO:0000256" key="6">
    <source>
        <dbReference type="ARBA" id="ARBA00023136"/>
    </source>
</evidence>
<reference evidence="9 10" key="1">
    <citation type="submission" date="2016-10" db="EMBL/GenBank/DDBJ databases">
        <authorList>
            <person name="de Groot N.N."/>
        </authorList>
    </citation>
    <scope>NUCLEOTIDE SEQUENCE [LARGE SCALE GENOMIC DNA]</scope>
    <source>
        <strain evidence="10">L7-484,KACC 16230,DSM 25025</strain>
    </source>
</reference>
<dbReference type="PANTHER" id="PTHR43386">
    <property type="entry name" value="OLIGOPEPTIDE TRANSPORT SYSTEM PERMEASE PROTEIN APPC"/>
    <property type="match status" value="1"/>
</dbReference>
<protein>
    <submittedName>
        <fullName evidence="9">Peptide/nickel transport system permease protein</fullName>
    </submittedName>
</protein>
<feature type="transmembrane region" description="Helical" evidence="7">
    <location>
        <begin position="74"/>
        <end position="97"/>
    </location>
</feature>